<organism evidence="4">
    <name type="scientific">Selaginella moellendorffii</name>
    <name type="common">Spikemoss</name>
    <dbReference type="NCBI Taxonomy" id="88036"/>
    <lineage>
        <taxon>Eukaryota</taxon>
        <taxon>Viridiplantae</taxon>
        <taxon>Streptophyta</taxon>
        <taxon>Embryophyta</taxon>
        <taxon>Tracheophyta</taxon>
        <taxon>Lycopodiopsida</taxon>
        <taxon>Selaginellales</taxon>
        <taxon>Selaginellaceae</taxon>
        <taxon>Selaginella</taxon>
    </lineage>
</organism>
<feature type="non-terminal residue" evidence="3">
    <location>
        <position position="1"/>
    </location>
</feature>
<dbReference type="Proteomes" id="UP000001514">
    <property type="component" value="Unassembled WGS sequence"/>
</dbReference>
<keyword evidence="4" id="KW-1185">Reference proteome</keyword>
<evidence type="ECO:0000313" key="4">
    <source>
        <dbReference type="Proteomes" id="UP000001514"/>
    </source>
</evidence>
<proteinExistence type="predicted"/>
<dbReference type="KEGG" id="smo:SELMODRAFT_69126"/>
<feature type="non-terminal residue" evidence="3">
    <location>
        <position position="153"/>
    </location>
</feature>
<name>D8QVQ4_SELML</name>
<dbReference type="SUPFAM" id="SSF52402">
    <property type="entry name" value="Adenine nucleotide alpha hydrolases-like"/>
    <property type="match status" value="1"/>
</dbReference>
<dbReference type="EMBL" id="GL377609">
    <property type="protein sequence ID" value="EFJ18715.1"/>
    <property type="molecule type" value="Genomic_DNA"/>
</dbReference>
<accession>D8QVQ4</accession>
<reference evidence="3 4" key="1">
    <citation type="journal article" date="2011" name="Science">
        <title>The Selaginella genome identifies genetic changes associated with the evolution of vascular plants.</title>
        <authorList>
            <person name="Banks J.A."/>
            <person name="Nishiyama T."/>
            <person name="Hasebe M."/>
            <person name="Bowman J.L."/>
            <person name="Gribskov M."/>
            <person name="dePamphilis C."/>
            <person name="Albert V.A."/>
            <person name="Aono N."/>
            <person name="Aoyama T."/>
            <person name="Ambrose B.A."/>
            <person name="Ashton N.W."/>
            <person name="Axtell M.J."/>
            <person name="Barker E."/>
            <person name="Barker M.S."/>
            <person name="Bennetzen J.L."/>
            <person name="Bonawitz N.D."/>
            <person name="Chapple C."/>
            <person name="Cheng C."/>
            <person name="Correa L.G."/>
            <person name="Dacre M."/>
            <person name="DeBarry J."/>
            <person name="Dreyer I."/>
            <person name="Elias M."/>
            <person name="Engstrom E.M."/>
            <person name="Estelle M."/>
            <person name="Feng L."/>
            <person name="Finet C."/>
            <person name="Floyd S.K."/>
            <person name="Frommer W.B."/>
            <person name="Fujita T."/>
            <person name="Gramzow L."/>
            <person name="Gutensohn M."/>
            <person name="Harholt J."/>
            <person name="Hattori M."/>
            <person name="Heyl A."/>
            <person name="Hirai T."/>
            <person name="Hiwatashi Y."/>
            <person name="Ishikawa M."/>
            <person name="Iwata M."/>
            <person name="Karol K.G."/>
            <person name="Koehler B."/>
            <person name="Kolukisaoglu U."/>
            <person name="Kubo M."/>
            <person name="Kurata T."/>
            <person name="Lalonde S."/>
            <person name="Li K."/>
            <person name="Li Y."/>
            <person name="Litt A."/>
            <person name="Lyons E."/>
            <person name="Manning G."/>
            <person name="Maruyama T."/>
            <person name="Michael T.P."/>
            <person name="Mikami K."/>
            <person name="Miyazaki S."/>
            <person name="Morinaga S."/>
            <person name="Murata T."/>
            <person name="Mueller-Roeber B."/>
            <person name="Nelson D.R."/>
            <person name="Obara M."/>
            <person name="Oguri Y."/>
            <person name="Olmstead R.G."/>
            <person name="Onodera N."/>
            <person name="Petersen B.L."/>
            <person name="Pils B."/>
            <person name="Prigge M."/>
            <person name="Rensing S.A."/>
            <person name="Riano-Pachon D.M."/>
            <person name="Roberts A.W."/>
            <person name="Sato Y."/>
            <person name="Scheller H.V."/>
            <person name="Schulz B."/>
            <person name="Schulz C."/>
            <person name="Shakirov E.V."/>
            <person name="Shibagaki N."/>
            <person name="Shinohara N."/>
            <person name="Shippen D.E."/>
            <person name="Soerensen I."/>
            <person name="Sotooka R."/>
            <person name="Sugimoto N."/>
            <person name="Sugita M."/>
            <person name="Sumikawa N."/>
            <person name="Tanurdzic M."/>
            <person name="Theissen G."/>
            <person name="Ulvskov P."/>
            <person name="Wakazuki S."/>
            <person name="Weng J.K."/>
            <person name="Willats W.W."/>
            <person name="Wipf D."/>
            <person name="Wolf P.G."/>
            <person name="Yang L."/>
            <person name="Zimmer A.D."/>
            <person name="Zhu Q."/>
            <person name="Mitros T."/>
            <person name="Hellsten U."/>
            <person name="Loque D."/>
            <person name="Otillar R."/>
            <person name="Salamov A."/>
            <person name="Schmutz J."/>
            <person name="Shapiro H."/>
            <person name="Lindquist E."/>
            <person name="Lucas S."/>
            <person name="Rokhsar D."/>
            <person name="Grigoriev I.V."/>
        </authorList>
    </citation>
    <scope>NUCLEOTIDE SEQUENCE [LARGE SCALE GENOMIC DNA]</scope>
</reference>
<dbReference type="EMBL" id="GL377567">
    <property type="protein sequence ID" value="EFJ36100.1"/>
    <property type="molecule type" value="Genomic_DNA"/>
</dbReference>
<dbReference type="KEGG" id="smo:SELMODRAFT_59188"/>
<sequence>VVVAMDGSNLSTQALHWVLENLVFRKAERDEDSDEIVLFHTQQVPPANCNLGNLLWTGITTQEMIDAIKMQEEEAAVEVLESGKTLCEEHKVKVRTIVKSGDPRDHICEIVEKEQANVLVMGNNGHGTLKRLLLGSTSDHCVHRVKCHVIIAK</sequence>
<dbReference type="InterPro" id="IPR006015">
    <property type="entry name" value="Universal_stress_UspA"/>
</dbReference>
<dbReference type="Pfam" id="PF00582">
    <property type="entry name" value="Usp"/>
    <property type="match status" value="1"/>
</dbReference>
<dbReference type="PANTHER" id="PTHR31964">
    <property type="entry name" value="ADENINE NUCLEOTIDE ALPHA HYDROLASES-LIKE SUPERFAMILY PROTEIN"/>
    <property type="match status" value="1"/>
</dbReference>
<dbReference type="AlphaFoldDB" id="D8QVQ4"/>
<evidence type="ECO:0000259" key="1">
    <source>
        <dbReference type="Pfam" id="PF00582"/>
    </source>
</evidence>
<dbReference type="PANTHER" id="PTHR31964:SF113">
    <property type="entry name" value="USPA DOMAIN-CONTAINING PROTEIN"/>
    <property type="match status" value="1"/>
</dbReference>
<evidence type="ECO:0000313" key="3">
    <source>
        <dbReference type="EMBL" id="EFJ36100.1"/>
    </source>
</evidence>
<feature type="domain" description="UspA" evidence="1">
    <location>
        <begin position="1"/>
        <end position="153"/>
    </location>
</feature>
<dbReference type="InterPro" id="IPR006016">
    <property type="entry name" value="UspA"/>
</dbReference>
<dbReference type="InParanoid" id="D8QVQ4"/>
<dbReference type="HOGENOM" id="CLU_049301_9_1_1"/>
<evidence type="ECO:0000313" key="2">
    <source>
        <dbReference type="EMBL" id="EFJ18715.1"/>
    </source>
</evidence>
<dbReference type="InterPro" id="IPR014729">
    <property type="entry name" value="Rossmann-like_a/b/a_fold"/>
</dbReference>
<dbReference type="Gramene" id="EFJ18715">
    <property type="protein sequence ID" value="EFJ18715"/>
    <property type="gene ID" value="SELMODRAFT_59188"/>
</dbReference>
<dbReference type="STRING" id="88036.D8QVQ4"/>
<dbReference type="OMA" id="VCRHKNH"/>
<dbReference type="CDD" id="cd23659">
    <property type="entry name" value="USP_At3g01520-like"/>
    <property type="match status" value="1"/>
</dbReference>
<dbReference type="Gramene" id="EFJ36100">
    <property type="protein sequence ID" value="EFJ36100"/>
    <property type="gene ID" value="SELMODRAFT_69126"/>
</dbReference>
<gene>
    <name evidence="2" type="ORF">SELMODRAFT_59188</name>
    <name evidence="3" type="ORF">SELMODRAFT_69126</name>
</gene>
<protein>
    <recommendedName>
        <fullName evidence="1">UspA domain-containing protein</fullName>
    </recommendedName>
</protein>
<dbReference type="PRINTS" id="PR01438">
    <property type="entry name" value="UNVRSLSTRESS"/>
</dbReference>
<dbReference type="Gene3D" id="3.40.50.620">
    <property type="entry name" value="HUPs"/>
    <property type="match status" value="1"/>
</dbReference>